<dbReference type="AlphaFoldDB" id="A0A5J5K898"/>
<comment type="caution">
    <text evidence="1">The sequence shown here is derived from an EMBL/GenBank/DDBJ whole genome shotgun (WGS) entry which is preliminary data.</text>
</comment>
<accession>A0A5J5K898</accession>
<dbReference type="EMBL" id="VYTZ01000003">
    <property type="protein sequence ID" value="KAA9379669.1"/>
    <property type="molecule type" value="Genomic_DNA"/>
</dbReference>
<gene>
    <name evidence="1" type="ORF">F5972_08430</name>
</gene>
<keyword evidence="2" id="KW-1185">Reference proteome</keyword>
<evidence type="ECO:0000313" key="2">
    <source>
        <dbReference type="Proteomes" id="UP000327011"/>
    </source>
</evidence>
<sequence>MTTSAPDPAPRDGEHAGCSEAVLSVTELQPDGGHLHQSWAVCGCVAGDLRAVLGVPLHQLLATREQADATGRAVLSVPGIVEL</sequence>
<dbReference type="RefSeq" id="WP_150932858.1">
    <property type="nucleotide sequence ID" value="NZ_VYTZ01000003.1"/>
</dbReference>
<organism evidence="1 2">
    <name type="scientific">Microbispora cellulosiformans</name>
    <dbReference type="NCBI Taxonomy" id="2614688"/>
    <lineage>
        <taxon>Bacteria</taxon>
        <taxon>Bacillati</taxon>
        <taxon>Actinomycetota</taxon>
        <taxon>Actinomycetes</taxon>
        <taxon>Streptosporangiales</taxon>
        <taxon>Streptosporangiaceae</taxon>
        <taxon>Microbispora</taxon>
    </lineage>
</organism>
<dbReference type="Proteomes" id="UP000327011">
    <property type="component" value="Unassembled WGS sequence"/>
</dbReference>
<evidence type="ECO:0000313" key="1">
    <source>
        <dbReference type="EMBL" id="KAA9379669.1"/>
    </source>
</evidence>
<reference evidence="1 2" key="1">
    <citation type="submission" date="2019-09" db="EMBL/GenBank/DDBJ databases">
        <title>Screening of Novel Bioactive Compounds from Soil-Associated.</title>
        <authorList>
            <person name="Gong X."/>
        </authorList>
    </citation>
    <scope>NUCLEOTIDE SEQUENCE [LARGE SCALE GENOMIC DNA]</scope>
    <source>
        <strain evidence="1 2">Gxj-6</strain>
    </source>
</reference>
<name>A0A5J5K898_9ACTN</name>
<proteinExistence type="predicted"/>
<protein>
    <submittedName>
        <fullName evidence="1">Uncharacterized protein</fullName>
    </submittedName>
</protein>